<dbReference type="GO" id="GO:0005509">
    <property type="term" value="F:calcium ion binding"/>
    <property type="evidence" value="ECO:0007669"/>
    <property type="project" value="InterPro"/>
</dbReference>
<gene>
    <name evidence="5" type="ORF">KDD17_01320</name>
</gene>
<comment type="subcellular location">
    <subcellularLocation>
        <location evidence="1">Secreted</location>
    </subcellularLocation>
</comment>
<name>A0A975JE17_9RHOB</name>
<dbReference type="PROSITE" id="PS51828">
    <property type="entry name" value="PTX_2"/>
    <property type="match status" value="1"/>
</dbReference>
<dbReference type="SUPFAM" id="SSF56988">
    <property type="entry name" value="Anthrax protective antigen"/>
    <property type="match status" value="1"/>
</dbReference>
<dbReference type="PANTHER" id="PTHR38340">
    <property type="entry name" value="S-LAYER PROTEIN"/>
    <property type="match status" value="1"/>
</dbReference>
<dbReference type="SUPFAM" id="SSF51120">
    <property type="entry name" value="beta-Roll"/>
    <property type="match status" value="5"/>
</dbReference>
<dbReference type="Gene3D" id="2.150.10.10">
    <property type="entry name" value="Serralysin-like metalloprotease, C-terminal"/>
    <property type="match status" value="4"/>
</dbReference>
<dbReference type="PROSITE" id="PS00330">
    <property type="entry name" value="HEMOLYSIN_CALCIUM"/>
    <property type="match status" value="4"/>
</dbReference>
<dbReference type="Gene3D" id="3.90.182.10">
    <property type="entry name" value="Toxin - Anthrax Protective Antigen,domain 1"/>
    <property type="match status" value="1"/>
</dbReference>
<dbReference type="Proteomes" id="UP000683291">
    <property type="component" value="Chromosome 1"/>
</dbReference>
<dbReference type="Gene3D" id="2.60.120.200">
    <property type="match status" value="2"/>
</dbReference>
<proteinExistence type="predicted"/>
<dbReference type="InterPro" id="IPR050557">
    <property type="entry name" value="RTX_toxin/Mannuronan_C5-epim"/>
</dbReference>
<keyword evidence="6" id="KW-1185">Reference proteome</keyword>
<dbReference type="SMART" id="SM00159">
    <property type="entry name" value="PTX"/>
    <property type="match status" value="1"/>
</dbReference>
<dbReference type="SMART" id="SM00758">
    <property type="entry name" value="PA14"/>
    <property type="match status" value="1"/>
</dbReference>
<reference evidence="5" key="1">
    <citation type="submission" date="2021-04" db="EMBL/GenBank/DDBJ databases">
        <title>Complete genome sequence for Sulfitobacter sp. strain JK7-1.</title>
        <authorList>
            <person name="Park S.-J."/>
        </authorList>
    </citation>
    <scope>NUCLEOTIDE SEQUENCE</scope>
    <source>
        <strain evidence="5">JK7-1</strain>
    </source>
</reference>
<dbReference type="InterPro" id="IPR013320">
    <property type="entry name" value="ConA-like_dom_sf"/>
</dbReference>
<dbReference type="Pfam" id="PF00353">
    <property type="entry name" value="HemolysinCabind"/>
    <property type="match status" value="10"/>
</dbReference>
<dbReference type="InterPro" id="IPR036844">
    <property type="entry name" value="Hint_dom_sf"/>
</dbReference>
<evidence type="ECO:0000256" key="1">
    <source>
        <dbReference type="ARBA" id="ARBA00004613"/>
    </source>
</evidence>
<dbReference type="InterPro" id="IPR018511">
    <property type="entry name" value="Hemolysin-typ_Ca-bd_CS"/>
</dbReference>
<accession>A0A975JE17</accession>
<dbReference type="KEGG" id="sual:KDD17_01320"/>
<evidence type="ECO:0000313" key="6">
    <source>
        <dbReference type="Proteomes" id="UP000683291"/>
    </source>
</evidence>
<keyword evidence="2" id="KW-0964">Secreted</keyword>
<dbReference type="InterPro" id="IPR001759">
    <property type="entry name" value="PTX_dom"/>
</dbReference>
<dbReference type="SUPFAM" id="SSF49899">
    <property type="entry name" value="Concanavalin A-like lectins/glucanases"/>
    <property type="match status" value="2"/>
</dbReference>
<dbReference type="SUPFAM" id="SSF51294">
    <property type="entry name" value="Hedgehog/intein (Hint) domain"/>
    <property type="match status" value="1"/>
</dbReference>
<feature type="domain" description="PA14" evidence="3">
    <location>
        <begin position="784"/>
        <end position="934"/>
    </location>
</feature>
<evidence type="ECO:0000259" key="3">
    <source>
        <dbReference type="PROSITE" id="PS51820"/>
    </source>
</evidence>
<dbReference type="PROSITE" id="PS51820">
    <property type="entry name" value="PA14"/>
    <property type="match status" value="1"/>
</dbReference>
<evidence type="ECO:0000256" key="2">
    <source>
        <dbReference type="ARBA" id="ARBA00022525"/>
    </source>
</evidence>
<feature type="domain" description="Pentraxin (PTX)" evidence="4">
    <location>
        <begin position="1143"/>
        <end position="1351"/>
    </location>
</feature>
<dbReference type="InterPro" id="IPR037524">
    <property type="entry name" value="PA14/GLEYA"/>
</dbReference>
<dbReference type="InterPro" id="IPR011049">
    <property type="entry name" value="Serralysin-like_metalloprot_C"/>
</dbReference>
<dbReference type="InterPro" id="IPR011658">
    <property type="entry name" value="PA14_dom"/>
</dbReference>
<dbReference type="Pfam" id="PF07691">
    <property type="entry name" value="PA14"/>
    <property type="match status" value="1"/>
</dbReference>
<protein>
    <submittedName>
        <fullName evidence="5">Hint domain-containing protein</fullName>
    </submittedName>
</protein>
<organism evidence="5 6">
    <name type="scientific">Sulfitobacter albidus</name>
    <dbReference type="NCBI Taxonomy" id="2829501"/>
    <lineage>
        <taxon>Bacteria</taxon>
        <taxon>Pseudomonadati</taxon>
        <taxon>Pseudomonadota</taxon>
        <taxon>Alphaproteobacteria</taxon>
        <taxon>Rhodobacterales</taxon>
        <taxon>Roseobacteraceae</taxon>
        <taxon>Sulfitobacter</taxon>
    </lineage>
</organism>
<dbReference type="EMBL" id="CP073581">
    <property type="protein sequence ID" value="QUJ76733.1"/>
    <property type="molecule type" value="Genomic_DNA"/>
</dbReference>
<sequence length="1644" mass="166186">MQISFWGFGEGSAEDTSVANGAQDGTFQNGAGATYGSLQTNGVDQYVEVAPDPAFQLTQGTLITEFSADTLHTGAIFSRDSLGNDEGGHFYLRVLADGSVETRSQTSTTNYVQNTGPGFYAAGDDIRVTFSWDNGTGGTFTVENLTQGTTYSEPTSPDISWDQGAFNEPITIGANQNQSGDNTADNLQQYFDGSIDYVSIHDTPETFASSGLQGDGIVSGTGGDDVIDAAYTDATDGERIDAGDGIFGTTGDQDIVKAGAGNDTVLAGADNDIVNAGMDSDSVEGGAGDDMLFGDIQTSGAAGLNVTSLELDINNVRPGSLTGAPDAAVEGDSVIYDNVGFLDDGTPISARLTLVSRSNENLTVDIAGLAGAEIITNRTNDPAMEGETASFRLEFLDPTTDQPISLTGRATWGDIDEAVGGAEAISISDEQFSGYETSVTNQLTLSEANGTYTATGASGGVNLTPDDQTAWFSGLFEDQSDIAFTATTRGANSGFTLNGDVIADPNTVNFTQGDDTLRGEAGDDTLLGNGGEDLLVGGSDDDSLFGGTGNDTLWGDAEGEITGTAAGGNDTLRGGEGDDLAYGGGGADVLIGGAGADLLDGGAGNDNLDGGAGNDTLTGGEGADTLVGGTGSDTIFAGGLDVVDGGEDADGSDIDILELTGVAAVQYLDGTGAASATPTERGIVTFSDGTTLAFDNIETLNAAFGDGYVEGDAGDNLIDAGYTGDPDQDQIDNADAVFAGEAPDDDIVLAGDGDDTVRAGAGDDVIYGDSQAIGANADGSGGNGTATPWQYEYYDLDPTGNPTDLAAAGFTQNGGRDNTNTLTASGVSDSITPADYDTADDFALKFTSELYIEEGGFYTFSTSSDDGSKLFIDGIEVVDNDGLHGLATESGFIALEPGPHLVEIIYFENNGGNQLFSSISGPDTGGTTVDLVSYPGLVDPALNDGAGDDVIDGGAGDDQVFGQGGDDRLVLTDGFGNDTLVGGETGETDGDTLDAGTVAAPLTVTYTAEEAGTLTDGTDTATFREIETLETGSGNDTVDGIADTGGIVAETGAGADSILAGSGDDILDAGTGNDTVSAGTGNDTVEAGAGADFVNVADGDDLAFGDSGDDTLNAGAGNDTIWGGADADRINGGSGSDVISGGSPQAAVFNATGTDGVALASNVSDFPTDAITFETRFTADPIGTGQSSLFSYATPTSNNEFLVFATGGTISVFINGSSINTGVPTADLFDGTPHSFAVSWDSSTGSLKTYVDGIETSDQIHQAGNPLEAGGTIAFGQEQDSVGGGFAVPQLFDGAIQEARLWSDVRTPEEIADFDDIRLGTELSNPNLVADWIPAADRTGLEDIAGDNDAIFAGDAFVAEDTADGNDRIAGGAGDDTMYGDGGDDTFILGDGTGADSVVGGESNETDGDLLNATNVTAATSVTFTGDEAGALTHATGSADFAEIERIRLGIGDDTVDASADSAGVDVFGGAGNDSFIAGTGADSLEGGDDADTFSYTVAGAAFGDTIAGGSGGDDNDTLDLTGTLSPGGSYVVTETDDADGNSTSGTVQFFDAGGALEGTLTFTDIESIVPCFTPGTRIATDRGGLRVEDLRVGDLVKTRDNGLQPIRWIGTKVLNARDLALAPSCARSAWRAARCVRTRRCAT</sequence>
<dbReference type="PRINTS" id="PR00313">
    <property type="entry name" value="CABNDNGRPT"/>
</dbReference>
<dbReference type="PANTHER" id="PTHR38340:SF1">
    <property type="entry name" value="S-LAYER PROTEIN"/>
    <property type="match status" value="1"/>
</dbReference>
<dbReference type="PRINTS" id="PR00895">
    <property type="entry name" value="PENTAXIN"/>
</dbReference>
<dbReference type="Pfam" id="PF00354">
    <property type="entry name" value="Pentaxin"/>
    <property type="match status" value="1"/>
</dbReference>
<dbReference type="GO" id="GO:0005576">
    <property type="term" value="C:extracellular region"/>
    <property type="evidence" value="ECO:0007669"/>
    <property type="project" value="UniProtKB-SubCell"/>
</dbReference>
<dbReference type="InterPro" id="IPR001343">
    <property type="entry name" value="Hemolysn_Ca-bd"/>
</dbReference>
<dbReference type="Pfam" id="PF13403">
    <property type="entry name" value="Hint_2"/>
    <property type="match status" value="1"/>
</dbReference>
<dbReference type="InterPro" id="IPR028992">
    <property type="entry name" value="Hedgehog/Intein_dom"/>
</dbReference>
<evidence type="ECO:0000313" key="5">
    <source>
        <dbReference type="EMBL" id="QUJ76733.1"/>
    </source>
</evidence>
<evidence type="ECO:0000259" key="4">
    <source>
        <dbReference type="PROSITE" id="PS51828"/>
    </source>
</evidence>